<keyword evidence="3" id="KW-1185">Reference proteome</keyword>
<dbReference type="PROSITE" id="PS50042">
    <property type="entry name" value="CNMP_BINDING_3"/>
    <property type="match status" value="1"/>
</dbReference>
<dbReference type="Pfam" id="PF10335">
    <property type="entry name" value="DUF294_C"/>
    <property type="match status" value="1"/>
</dbReference>
<name>A0A1N6FHF9_9GAMM</name>
<dbReference type="InterPro" id="IPR005105">
    <property type="entry name" value="GlnD_Uridyltrans_N"/>
</dbReference>
<dbReference type="EMBL" id="FSRE01000002">
    <property type="protein sequence ID" value="SIN94670.1"/>
    <property type="molecule type" value="Genomic_DNA"/>
</dbReference>
<dbReference type="RefSeq" id="WP_074201348.1">
    <property type="nucleotide sequence ID" value="NZ_FSRE01000002.1"/>
</dbReference>
<protein>
    <submittedName>
        <fullName evidence="2">CBS domain-containing protein</fullName>
    </submittedName>
</protein>
<dbReference type="Gene3D" id="2.60.120.10">
    <property type="entry name" value="Jelly Rolls"/>
    <property type="match status" value="1"/>
</dbReference>
<dbReference type="InterPro" id="IPR046342">
    <property type="entry name" value="CBS_dom_sf"/>
</dbReference>
<dbReference type="CDD" id="cd00038">
    <property type="entry name" value="CAP_ED"/>
    <property type="match status" value="1"/>
</dbReference>
<dbReference type="InterPro" id="IPR000595">
    <property type="entry name" value="cNMP-bd_dom"/>
</dbReference>
<dbReference type="CDD" id="cd05401">
    <property type="entry name" value="NT_GlnE_GlnD_like"/>
    <property type="match status" value="1"/>
</dbReference>
<dbReference type="Proteomes" id="UP000198461">
    <property type="component" value="Unassembled WGS sequence"/>
</dbReference>
<dbReference type="SMART" id="SM00100">
    <property type="entry name" value="cNMP"/>
    <property type="match status" value="1"/>
</dbReference>
<proteinExistence type="predicted"/>
<dbReference type="InterPro" id="IPR014710">
    <property type="entry name" value="RmlC-like_jellyroll"/>
</dbReference>
<sequence length="616" mass="68429">MEIEQRELFRFLKQTPPLSTLDDATLRRWVEAVQIAYFRTGETILSPEQPNREVCLIRSGAVDVFDANGELVNALAEGDWLGYRSVLNDGQVSLTIRAAEDTLLYCFPAELFLKYYAQHPSFQQFFAQHKPSRLRQALQQLRHDTLAIPLDQAISTLAQTTAIIDLDTPVQAAARQWQTLRTPLIVRDARTQTLHALLTPEVLASHLAAGGGPDDAVATCIRKRSAVLLPAGRPLADALVMLLRAGQTAGIVVDNANEPVGVLDIRHFHDSPDSPQALASAIPAAESTEQLIQLSQHFSQLFAHLVRAHTPPYEVGLLISSLGEALTARLVALAEAQQGEAPVSYCFFITGSMARGEQTLHTDQDSGLIQADAFDKALHDNWFATLAQTVSDQLNAAGYAYCPGGIMASNPRWRQPLHRWLKDFRQWIEAPTAEALLQASIFFDMQAVHGDTALFDHLRSQFLKWAPDSGLFLHHMAANALSFRPPLGFFRNLILERTGDHRKVLDLKKRGIAPVVEMARVYALSEGLPALNTWERLQQAQAVGALSRQGFEDLRDALDFIATTRLRHQLNQIDAGLEPDNLIDPRQLSHLERRHLRDSFAVISEMQDAMAQRFGG</sequence>
<dbReference type="GO" id="GO:0008773">
    <property type="term" value="F:[protein-PII] uridylyltransferase activity"/>
    <property type="evidence" value="ECO:0007669"/>
    <property type="project" value="InterPro"/>
</dbReference>
<reference evidence="2 3" key="1">
    <citation type="submission" date="2016-11" db="EMBL/GenBank/DDBJ databases">
        <authorList>
            <person name="Jaros S."/>
            <person name="Januszkiewicz K."/>
            <person name="Wedrychowicz H."/>
        </authorList>
    </citation>
    <scope>NUCLEOTIDE SEQUENCE [LARGE SCALE GENOMIC DNA]</scope>
    <source>
        <strain evidence="2 3">DSM 17737</strain>
    </source>
</reference>
<dbReference type="STRING" id="364032.SAMN05443662_1080"/>
<dbReference type="Pfam" id="PF03445">
    <property type="entry name" value="DUF294"/>
    <property type="match status" value="1"/>
</dbReference>
<dbReference type="OrthoDB" id="9808528at2"/>
<dbReference type="AlphaFoldDB" id="A0A1N6FHF9"/>
<evidence type="ECO:0000259" key="1">
    <source>
        <dbReference type="PROSITE" id="PS50042"/>
    </source>
</evidence>
<dbReference type="InterPro" id="IPR018490">
    <property type="entry name" value="cNMP-bd_dom_sf"/>
</dbReference>
<dbReference type="SUPFAM" id="SSF54631">
    <property type="entry name" value="CBS-domain pair"/>
    <property type="match status" value="1"/>
</dbReference>
<gene>
    <name evidence="2" type="ORF">SAMN05443662_1080</name>
</gene>
<organism evidence="2 3">
    <name type="scientific">Sulfurivirga caldicuralii</name>
    <dbReference type="NCBI Taxonomy" id="364032"/>
    <lineage>
        <taxon>Bacteria</taxon>
        <taxon>Pseudomonadati</taxon>
        <taxon>Pseudomonadota</taxon>
        <taxon>Gammaproteobacteria</taxon>
        <taxon>Thiotrichales</taxon>
        <taxon>Piscirickettsiaceae</taxon>
        <taxon>Sulfurivirga</taxon>
    </lineage>
</organism>
<accession>A0A1N6FHF9</accession>
<dbReference type="SUPFAM" id="SSF51206">
    <property type="entry name" value="cAMP-binding domain-like"/>
    <property type="match status" value="1"/>
</dbReference>
<feature type="domain" description="Cyclic nucleotide-binding" evidence="1">
    <location>
        <begin position="17"/>
        <end position="112"/>
    </location>
</feature>
<evidence type="ECO:0000313" key="3">
    <source>
        <dbReference type="Proteomes" id="UP000198461"/>
    </source>
</evidence>
<dbReference type="InterPro" id="IPR018821">
    <property type="entry name" value="DUF294_put_nucleoTrafse_sb-bd"/>
</dbReference>
<dbReference type="Pfam" id="PF00027">
    <property type="entry name" value="cNMP_binding"/>
    <property type="match status" value="1"/>
</dbReference>
<evidence type="ECO:0000313" key="2">
    <source>
        <dbReference type="EMBL" id="SIN94670.1"/>
    </source>
</evidence>